<dbReference type="SUPFAM" id="SSF52266">
    <property type="entry name" value="SGNH hydrolase"/>
    <property type="match status" value="1"/>
</dbReference>
<comment type="caution">
    <text evidence="1">The sequence shown here is derived from an EMBL/GenBank/DDBJ whole genome shotgun (WGS) entry which is preliminary data.</text>
</comment>
<evidence type="ECO:0000313" key="2">
    <source>
        <dbReference type="Proteomes" id="UP000447873"/>
    </source>
</evidence>
<accession>A0A8H3VG29</accession>
<organism evidence="1 2">
    <name type="scientific">Venturia inaequalis</name>
    <name type="common">Apple scab fungus</name>
    <dbReference type="NCBI Taxonomy" id="5025"/>
    <lineage>
        <taxon>Eukaryota</taxon>
        <taxon>Fungi</taxon>
        <taxon>Dikarya</taxon>
        <taxon>Ascomycota</taxon>
        <taxon>Pezizomycotina</taxon>
        <taxon>Dothideomycetes</taxon>
        <taxon>Pleosporomycetidae</taxon>
        <taxon>Venturiales</taxon>
        <taxon>Venturiaceae</taxon>
        <taxon>Venturia</taxon>
    </lineage>
</organism>
<dbReference type="InterPro" id="IPR036514">
    <property type="entry name" value="SGNH_hydro_sf"/>
</dbReference>
<dbReference type="EMBL" id="WNWS01000023">
    <property type="protein sequence ID" value="KAE9987013.1"/>
    <property type="molecule type" value="Genomic_DNA"/>
</dbReference>
<gene>
    <name evidence="1" type="ORF">EG328_004145</name>
</gene>
<dbReference type="Gene3D" id="3.40.50.1110">
    <property type="entry name" value="SGNH hydrolase"/>
    <property type="match status" value="1"/>
</dbReference>
<name>A0A8H3VG29_VENIN</name>
<sequence>MKDIVLSPKVRAQRPKVVLISAPPPRQKFQEVPLKGRIRDEATALEYAQELRYVTEDLHTQQVYMFDLCAAIMNATRGGDRDKFYAENDGIHLSEFGNGLLANGVLEILRTAQMGA</sequence>
<proteinExistence type="predicted"/>
<reference evidence="1 2" key="1">
    <citation type="submission" date="2018-12" db="EMBL/GenBank/DDBJ databases">
        <title>Venturia inaequalis Genome Resource.</title>
        <authorList>
            <person name="Lichtner F.J."/>
        </authorList>
    </citation>
    <scope>NUCLEOTIDE SEQUENCE [LARGE SCALE GENOMIC DNA]</scope>
    <source>
        <strain evidence="1 2">120213</strain>
    </source>
</reference>
<dbReference type="Proteomes" id="UP000447873">
    <property type="component" value="Unassembled WGS sequence"/>
</dbReference>
<dbReference type="AlphaFoldDB" id="A0A8H3VG29"/>
<evidence type="ECO:0000313" key="1">
    <source>
        <dbReference type="EMBL" id="KAE9987013.1"/>
    </source>
</evidence>
<protein>
    <submittedName>
        <fullName evidence="1">Uncharacterized protein</fullName>
    </submittedName>
</protein>